<dbReference type="OrthoDB" id="1031347at2"/>
<dbReference type="Proteomes" id="UP000245627">
    <property type="component" value="Unassembled WGS sequence"/>
</dbReference>
<protein>
    <recommendedName>
        <fullName evidence="3">DUF1983 domain-containing protein</fullName>
    </recommendedName>
</protein>
<reference evidence="1 2" key="1">
    <citation type="submission" date="2018-04" db="EMBL/GenBank/DDBJ databases">
        <title>Sphingobacterium cortibacter sp. nov.</title>
        <authorList>
            <person name="Li Y."/>
        </authorList>
    </citation>
    <scope>NUCLEOTIDE SEQUENCE [LARGE SCALE GENOMIC DNA]</scope>
    <source>
        <strain evidence="1 2">2c-3</strain>
    </source>
</reference>
<dbReference type="Gene3D" id="2.60.120.260">
    <property type="entry name" value="Galactose-binding domain-like"/>
    <property type="match status" value="1"/>
</dbReference>
<dbReference type="RefSeq" id="WP_116774157.1">
    <property type="nucleotide sequence ID" value="NZ_QDKG01000001.1"/>
</dbReference>
<evidence type="ECO:0000313" key="2">
    <source>
        <dbReference type="Proteomes" id="UP000245627"/>
    </source>
</evidence>
<comment type="caution">
    <text evidence="1">The sequence shown here is derived from an EMBL/GenBank/DDBJ whole genome shotgun (WGS) entry which is preliminary data.</text>
</comment>
<gene>
    <name evidence="1" type="ORF">DC487_01305</name>
</gene>
<accession>A0A2T8HLV2</accession>
<keyword evidence="2" id="KW-1185">Reference proteome</keyword>
<proteinExistence type="predicted"/>
<sequence>MIYEIRRGAEIIWSGKAEGKQSRVIMQADMVEVTIKSPVAIAFQKGDTIQVYGDTYKLNRPENIAKQNTQIGYTYTVEFEALYYDLGKWILYTLDGSNKLTQPDVYLQGEARTILGLLVQNANRASSGWSLGIVDDTDVIQWTYSSAKLLTVLQDVADQTNLEFWVDGKTINLTRRQNDTGLSLSYGKGKGLYELNRSRREDPIVTHLTVAGGSQNIPNGYGHRNIQPTGGNPMVNPSYQDGQDRVESVIVFENVYPRLNAKVTATSAINIIRSTDLDFDLNDHLLDDGTSAQIAFTSGLLNGFTFTIAKDGYTHANKQILFNAITDDNAYPQGIPNEQLKPSVGDTFVLLNINMPQSYVDHSEARVKELGDQYFAEEGVEQYDWTGKLTPKFVLENEVELTLGGLVELQAEDIGFNGSIRIDSYTRDLQQEYLYDFTLSNIITINKLVRERNMSDRLANTVNKGISQDGLSTKATFAERAGYSATAGHANTATTAAAALRADHATNADNALRADLADYASDSDKWDGRQFADFLNQPVRTNDSVSFAGVTANTVLRIPQVSNAATNALWKSGSYAMLGSAKVWAGQADLWNGYAQPDYVTQPVRAQDSPRFAGISSERFVSGFAGEGYRISKDANGTVMAEFDRLTVRKDFTVYELIVSQIRATNGSLWISDAIKLESVVKSGSNYVCKIDTDQGTIYIPFVVNDILRCQRFNGRNMKYYVARVTATNYNDGTFTLVIIEGASVPEARDEVVRMGNTTDRNRQGAIYATASDNEAPYLDVIDGVTSASLAGKTKVRLGKLDGIVDADFNALSGYGIYAQNGFFKGKFMVQAGSNVYTKGEANTAINASVDDLRTENKADFKVLDNKIILKADRTVTDGLISRLQSAEQIITPDAIVSTVTKVVRVAGRNMLKNTRNFQGLENWNNNGGGLAISGEKYIDGSNLLVSDFPSGIRYAHPIPVKGGTEYTYSAMIKAQNANSGAAGVPMHVWVGSSPNTNGGFISSYVQFDQSLAAETWKRVWVTFKTAGGTNNTYYVRPHIYSNLATGWFRVTEIMLAEGNVLSDWTPNPGEFEDEFSRAFTQISQSNDAISLRATKSELSTAVTNASSDATNKANNAQSNARSYTDTQINVVNNAISLKSDQTTVNGINTRLQSAEASITPQAINLTVRNQVQSSSSGRLMFRNPTFTLYAGDAFRTQNGLVVYDNNRTGSVTINRNFNIGSQPTGTQALTITHSGGNTAPQWGGVSWGFQPVQNGIYNIKFIALIPVGRSIHFHTNGLGAGNTHRWMTSNEGTGGWSEYVYRVECGTGSVSTTAFFSIAGGATPTASAPLLWHICFAAVYDLSTVDDVPTKSEVESGISITPNQISLFSKNISLTGMVTADSIRANSITADKIRVDELLVRRLKTSDNANRTSLNEDGDGLFKVRHENGTIGIEMGLINGEPTMIFYNSQGAKLWEAGQAGIVYVNSTPATSTPVNLWLITSASALNQNDARSLLQSSSNSQNGQPKTPVGATRYLYHAGNNPESSQYKQYEGYHTGTPYNSAWIPNGWYCVGNVFMSRDINAGNNYYTVRVMRIWGGKVTDNVTINDIFIMGNT</sequence>
<dbReference type="EMBL" id="QDKG01000001">
    <property type="protein sequence ID" value="PVH26292.1"/>
    <property type="molecule type" value="Genomic_DNA"/>
</dbReference>
<evidence type="ECO:0008006" key="3">
    <source>
        <dbReference type="Google" id="ProtNLM"/>
    </source>
</evidence>
<organism evidence="1 2">
    <name type="scientific">Sphingobacterium corticibacter</name>
    <dbReference type="NCBI Taxonomy" id="2171749"/>
    <lineage>
        <taxon>Bacteria</taxon>
        <taxon>Pseudomonadati</taxon>
        <taxon>Bacteroidota</taxon>
        <taxon>Sphingobacteriia</taxon>
        <taxon>Sphingobacteriales</taxon>
        <taxon>Sphingobacteriaceae</taxon>
        <taxon>Sphingobacterium</taxon>
    </lineage>
</organism>
<evidence type="ECO:0000313" key="1">
    <source>
        <dbReference type="EMBL" id="PVH26292.1"/>
    </source>
</evidence>
<name>A0A2T8HLV2_9SPHI</name>